<proteinExistence type="predicted"/>
<evidence type="ECO:0000313" key="1">
    <source>
        <dbReference type="EMBL" id="OMO85852.1"/>
    </source>
</evidence>
<dbReference type="Proteomes" id="UP000187203">
    <property type="component" value="Unassembled WGS sequence"/>
</dbReference>
<dbReference type="AlphaFoldDB" id="A0A1R3ITE8"/>
<protein>
    <submittedName>
        <fullName evidence="1">Uncharacterized protein</fullName>
    </submittedName>
</protein>
<evidence type="ECO:0000313" key="2">
    <source>
        <dbReference type="Proteomes" id="UP000187203"/>
    </source>
</evidence>
<dbReference type="EMBL" id="AWUE01017658">
    <property type="protein sequence ID" value="OMO85852.1"/>
    <property type="molecule type" value="Genomic_DNA"/>
</dbReference>
<comment type="caution">
    <text evidence="1">The sequence shown here is derived from an EMBL/GenBank/DDBJ whole genome shotgun (WGS) entry which is preliminary data.</text>
</comment>
<sequence>MSQQDNCISRLLYQRDQDQLEPILGTPEVSITTWRASLLSTWAFVCIKMML</sequence>
<accession>A0A1R3ITE8</accession>
<keyword evidence="2" id="KW-1185">Reference proteome</keyword>
<gene>
    <name evidence="1" type="ORF">COLO4_21411</name>
</gene>
<name>A0A1R3ITE8_9ROSI</name>
<organism evidence="1 2">
    <name type="scientific">Corchorus olitorius</name>
    <dbReference type="NCBI Taxonomy" id="93759"/>
    <lineage>
        <taxon>Eukaryota</taxon>
        <taxon>Viridiplantae</taxon>
        <taxon>Streptophyta</taxon>
        <taxon>Embryophyta</taxon>
        <taxon>Tracheophyta</taxon>
        <taxon>Spermatophyta</taxon>
        <taxon>Magnoliopsida</taxon>
        <taxon>eudicotyledons</taxon>
        <taxon>Gunneridae</taxon>
        <taxon>Pentapetalae</taxon>
        <taxon>rosids</taxon>
        <taxon>malvids</taxon>
        <taxon>Malvales</taxon>
        <taxon>Malvaceae</taxon>
        <taxon>Grewioideae</taxon>
        <taxon>Apeibeae</taxon>
        <taxon>Corchorus</taxon>
    </lineage>
</organism>
<reference evidence="2" key="1">
    <citation type="submission" date="2013-09" db="EMBL/GenBank/DDBJ databases">
        <title>Corchorus olitorius genome sequencing.</title>
        <authorList>
            <person name="Alam M."/>
            <person name="Haque M.S."/>
            <person name="Islam M.S."/>
            <person name="Emdad E.M."/>
            <person name="Islam M.M."/>
            <person name="Ahmed B."/>
            <person name="Halim A."/>
            <person name="Hossen Q.M.M."/>
            <person name="Hossain M.Z."/>
            <person name="Ahmed R."/>
            <person name="Khan M.M."/>
            <person name="Islam R."/>
            <person name="Rashid M.M."/>
            <person name="Khan S.A."/>
            <person name="Rahman M.S."/>
            <person name="Alam M."/>
            <person name="Yahiya A.S."/>
            <person name="Khan M.S."/>
            <person name="Azam M.S."/>
            <person name="Haque T."/>
            <person name="Lashkar M.Z.H."/>
            <person name="Akhand A.I."/>
            <person name="Morshed G."/>
            <person name="Roy S."/>
            <person name="Uddin K.S."/>
            <person name="Rabeya T."/>
            <person name="Hossain A.S."/>
            <person name="Chowdhury A."/>
            <person name="Snigdha A.R."/>
            <person name="Mortoza M.S."/>
            <person name="Matin S.A."/>
            <person name="Hoque S.M.E."/>
            <person name="Islam M.K."/>
            <person name="Roy D.K."/>
            <person name="Haider R."/>
            <person name="Moosa M.M."/>
            <person name="Elias S.M."/>
            <person name="Hasan A.M."/>
            <person name="Jahan S."/>
            <person name="Shafiuddin M."/>
            <person name="Mahmood N."/>
            <person name="Shommy N.S."/>
        </authorList>
    </citation>
    <scope>NUCLEOTIDE SEQUENCE [LARGE SCALE GENOMIC DNA]</scope>
    <source>
        <strain evidence="2">cv. O-4</strain>
    </source>
</reference>